<sequence length="262" mass="28297">KKVLTPPPVKRLAEERGIEVLQPPTLKEEGIQQRLRTLAPDFIVVAAYGQLLPKAILDIAPCINLHASLLPAYRGASPVQQALLNGDSFTGITAMLMEEGLDSGPALAYRYVAIGKDTRLQSLMEQLTEAAAELTPKVLKRFEELQPLPQFGALASHCKKIRRSDGEITLDDAGAIERKYRAFEGWPGIFLSGGLKLNVIEVPDVASSHRPGEILAIGEEAIDVGCRRGVLRIVSLQPAGKKAMSGRAYCVGRGLKVGDSLL</sequence>
<dbReference type="SUPFAM" id="SSF53328">
    <property type="entry name" value="Formyltransferase"/>
    <property type="match status" value="1"/>
</dbReference>
<proteinExistence type="inferred from homology"/>
<dbReference type="Pfam" id="PF02911">
    <property type="entry name" value="Formyl_trans_C"/>
    <property type="match status" value="1"/>
</dbReference>
<dbReference type="Pfam" id="PF00551">
    <property type="entry name" value="Formyl_trans_N"/>
    <property type="match status" value="1"/>
</dbReference>
<keyword evidence="4" id="KW-0648">Protein biosynthesis</keyword>
<dbReference type="InterPro" id="IPR011034">
    <property type="entry name" value="Formyl_transferase-like_C_sf"/>
</dbReference>
<dbReference type="InterPro" id="IPR002376">
    <property type="entry name" value="Formyl_transf_N"/>
</dbReference>
<dbReference type="Proteomes" id="UP000885722">
    <property type="component" value="Unassembled WGS sequence"/>
</dbReference>
<comment type="similarity">
    <text evidence="1">Belongs to the Fmt family.</text>
</comment>
<feature type="domain" description="Formyl transferase N-terminal" evidence="5">
    <location>
        <begin position="7"/>
        <end position="139"/>
    </location>
</feature>
<dbReference type="AlphaFoldDB" id="A0A7V2SLJ8"/>
<dbReference type="EMBL" id="DRNO01000163">
    <property type="protein sequence ID" value="HFC03710.1"/>
    <property type="molecule type" value="Genomic_DNA"/>
</dbReference>
<dbReference type="InterPro" id="IPR044135">
    <property type="entry name" value="Met-tRNA-FMT_C"/>
</dbReference>
<evidence type="ECO:0000313" key="7">
    <source>
        <dbReference type="EMBL" id="HFC03710.1"/>
    </source>
</evidence>
<evidence type="ECO:0000256" key="3">
    <source>
        <dbReference type="ARBA" id="ARBA00022679"/>
    </source>
</evidence>
<name>A0A7V2SLJ8_9BACT</name>
<dbReference type="InterPro" id="IPR041711">
    <property type="entry name" value="Met-tRNA-FMT_N"/>
</dbReference>
<feature type="non-terminal residue" evidence="7">
    <location>
        <position position="1"/>
    </location>
</feature>
<dbReference type="CDD" id="cd08646">
    <property type="entry name" value="FMT_core_Met-tRNA-FMT_N"/>
    <property type="match status" value="1"/>
</dbReference>
<feature type="domain" description="Formyl transferase C-terminal" evidence="6">
    <location>
        <begin position="160"/>
        <end position="252"/>
    </location>
</feature>
<dbReference type="GO" id="GO:0005829">
    <property type="term" value="C:cytosol"/>
    <property type="evidence" value="ECO:0007669"/>
    <property type="project" value="TreeGrafter"/>
</dbReference>
<comment type="caution">
    <text evidence="7">The sequence shown here is derived from an EMBL/GenBank/DDBJ whole genome shotgun (WGS) entry which is preliminary data.</text>
</comment>
<accession>A0A7V2SLJ8</accession>
<dbReference type="Gene3D" id="3.40.50.12230">
    <property type="match status" value="1"/>
</dbReference>
<dbReference type="EC" id="2.1.2.9" evidence="2"/>
<dbReference type="CDD" id="cd08704">
    <property type="entry name" value="Met_tRNA_FMT_C"/>
    <property type="match status" value="1"/>
</dbReference>
<protein>
    <recommendedName>
        <fullName evidence="2">methionyl-tRNA formyltransferase</fullName>
        <ecNumber evidence="2">2.1.2.9</ecNumber>
    </recommendedName>
</protein>
<dbReference type="InterPro" id="IPR005793">
    <property type="entry name" value="Formyl_trans_C"/>
</dbReference>
<dbReference type="PANTHER" id="PTHR11138:SF5">
    <property type="entry name" value="METHIONYL-TRNA FORMYLTRANSFERASE, MITOCHONDRIAL"/>
    <property type="match status" value="1"/>
</dbReference>
<evidence type="ECO:0000259" key="5">
    <source>
        <dbReference type="Pfam" id="PF00551"/>
    </source>
</evidence>
<evidence type="ECO:0000256" key="2">
    <source>
        <dbReference type="ARBA" id="ARBA00012261"/>
    </source>
</evidence>
<evidence type="ECO:0000256" key="1">
    <source>
        <dbReference type="ARBA" id="ARBA00010699"/>
    </source>
</evidence>
<evidence type="ECO:0000259" key="6">
    <source>
        <dbReference type="Pfam" id="PF02911"/>
    </source>
</evidence>
<reference evidence="7" key="1">
    <citation type="journal article" date="2020" name="mSystems">
        <title>Genome- and Community-Level Interaction Insights into Carbon Utilization and Element Cycling Functions of Hydrothermarchaeota in Hydrothermal Sediment.</title>
        <authorList>
            <person name="Zhou Z."/>
            <person name="Liu Y."/>
            <person name="Xu W."/>
            <person name="Pan J."/>
            <person name="Luo Z.H."/>
            <person name="Li M."/>
        </authorList>
    </citation>
    <scope>NUCLEOTIDE SEQUENCE [LARGE SCALE GENOMIC DNA]</scope>
    <source>
        <strain evidence="7">HyVt-513</strain>
    </source>
</reference>
<dbReference type="PANTHER" id="PTHR11138">
    <property type="entry name" value="METHIONYL-TRNA FORMYLTRANSFERASE"/>
    <property type="match status" value="1"/>
</dbReference>
<dbReference type="GO" id="GO:0004479">
    <property type="term" value="F:methionyl-tRNA formyltransferase activity"/>
    <property type="evidence" value="ECO:0007669"/>
    <property type="project" value="UniProtKB-EC"/>
</dbReference>
<keyword evidence="3 7" id="KW-0808">Transferase</keyword>
<organism evidence="7">
    <name type="scientific">Nitratifractor salsuginis</name>
    <dbReference type="NCBI Taxonomy" id="269261"/>
    <lineage>
        <taxon>Bacteria</taxon>
        <taxon>Pseudomonadati</taxon>
        <taxon>Campylobacterota</taxon>
        <taxon>Epsilonproteobacteria</taxon>
        <taxon>Campylobacterales</taxon>
        <taxon>Sulfurovaceae</taxon>
        <taxon>Nitratifractor</taxon>
    </lineage>
</organism>
<dbReference type="SUPFAM" id="SSF50486">
    <property type="entry name" value="FMT C-terminal domain-like"/>
    <property type="match status" value="1"/>
</dbReference>
<dbReference type="InterPro" id="IPR036477">
    <property type="entry name" value="Formyl_transf_N_sf"/>
</dbReference>
<evidence type="ECO:0000256" key="4">
    <source>
        <dbReference type="ARBA" id="ARBA00022917"/>
    </source>
</evidence>
<gene>
    <name evidence="7" type="ORF">ENJ74_02445</name>
</gene>